<dbReference type="InterPro" id="IPR036412">
    <property type="entry name" value="HAD-like_sf"/>
</dbReference>
<dbReference type="NCBIfam" id="TIGR01484">
    <property type="entry name" value="HAD-SF-IIB"/>
    <property type="match status" value="1"/>
</dbReference>
<dbReference type="CDD" id="cd01627">
    <property type="entry name" value="HAD_TPP"/>
    <property type="match status" value="1"/>
</dbReference>
<comment type="function">
    <text evidence="4">Removes the phosphate from trehalose 6-phosphate to produce free trehalose.</text>
</comment>
<dbReference type="GO" id="GO:0004805">
    <property type="term" value="F:trehalose-phosphatase activity"/>
    <property type="evidence" value="ECO:0007669"/>
    <property type="project" value="UniProtKB-EC"/>
</dbReference>
<dbReference type="NCBIfam" id="TIGR00685">
    <property type="entry name" value="T6PP"/>
    <property type="match status" value="1"/>
</dbReference>
<dbReference type="Proteomes" id="UP001596495">
    <property type="component" value="Unassembled WGS sequence"/>
</dbReference>
<sequence>MKSIAPSRSETPPGLVFRPMVWYGKKVIESVRLESRRHALFLDFDGTLADIAPRPDAVRLSSEVPQVLAALQHKLGGAVALVTGRPMNDVDALLAPLRLAAAYEHGAVLRTRDGEVLRTSAPDLHEALATARVLVQKYPALLLEEKSSSMALHYRQAPQLEKICLHALAPIVTGRPDLKLLHGKAVLEVKSSRVHKGTAIAAFMQQPPFRGRVPVFAGDDVTDEAGFLAVKQMGGVGIKVGDGPTAAKARLANPQALRQWLIDNARREHTS</sequence>
<dbReference type="Gene3D" id="3.30.70.1020">
    <property type="entry name" value="Trehalose-6-phosphate phosphatase related protein, domain 2"/>
    <property type="match status" value="1"/>
</dbReference>
<evidence type="ECO:0000256" key="4">
    <source>
        <dbReference type="RuleBase" id="RU361117"/>
    </source>
</evidence>
<dbReference type="Gene3D" id="3.40.50.1000">
    <property type="entry name" value="HAD superfamily/HAD-like"/>
    <property type="match status" value="1"/>
</dbReference>
<dbReference type="RefSeq" id="WP_382257131.1">
    <property type="nucleotide sequence ID" value="NZ_JBHTBX010000006.1"/>
</dbReference>
<protein>
    <recommendedName>
        <fullName evidence="4">Trehalose 6-phosphate phosphatase</fullName>
        <ecNumber evidence="4">3.1.3.12</ecNumber>
    </recommendedName>
</protein>
<comment type="cofactor">
    <cofactor evidence="4">
        <name>Mg(2+)</name>
        <dbReference type="ChEBI" id="CHEBI:18420"/>
    </cofactor>
</comment>
<gene>
    <name evidence="5" type="primary">otsB</name>
    <name evidence="5" type="ORF">ACFQNJ_11095</name>
</gene>
<name>A0ABW2RAB9_9BURK</name>
<organism evidence="5 6">
    <name type="scientific">Hydrogenophaga bisanensis</name>
    <dbReference type="NCBI Taxonomy" id="439611"/>
    <lineage>
        <taxon>Bacteria</taxon>
        <taxon>Pseudomonadati</taxon>
        <taxon>Pseudomonadota</taxon>
        <taxon>Betaproteobacteria</taxon>
        <taxon>Burkholderiales</taxon>
        <taxon>Comamonadaceae</taxon>
        <taxon>Hydrogenophaga</taxon>
    </lineage>
</organism>
<keyword evidence="4" id="KW-0460">Magnesium</keyword>
<dbReference type="InterPro" id="IPR023214">
    <property type="entry name" value="HAD_sf"/>
</dbReference>
<comment type="pathway">
    <text evidence="1 4">Glycan biosynthesis; trehalose biosynthesis.</text>
</comment>
<comment type="similarity">
    <text evidence="2 4">Belongs to the trehalose phosphatase family.</text>
</comment>
<evidence type="ECO:0000256" key="3">
    <source>
        <dbReference type="ARBA" id="ARBA00022801"/>
    </source>
</evidence>
<comment type="caution">
    <text evidence="5">The sequence shown here is derived from an EMBL/GenBank/DDBJ whole genome shotgun (WGS) entry which is preliminary data.</text>
</comment>
<evidence type="ECO:0000313" key="5">
    <source>
        <dbReference type="EMBL" id="MFC7435050.1"/>
    </source>
</evidence>
<evidence type="ECO:0000256" key="2">
    <source>
        <dbReference type="ARBA" id="ARBA00008770"/>
    </source>
</evidence>
<dbReference type="EC" id="3.1.3.12" evidence="4"/>
<keyword evidence="4" id="KW-0479">Metal-binding</keyword>
<accession>A0ABW2RAB9</accession>
<evidence type="ECO:0000256" key="1">
    <source>
        <dbReference type="ARBA" id="ARBA00005199"/>
    </source>
</evidence>
<dbReference type="SUPFAM" id="SSF56784">
    <property type="entry name" value="HAD-like"/>
    <property type="match status" value="1"/>
</dbReference>
<dbReference type="PANTHER" id="PTHR43768:SF3">
    <property type="entry name" value="TREHALOSE 6-PHOSPHATE PHOSPHATASE"/>
    <property type="match status" value="1"/>
</dbReference>
<dbReference type="PANTHER" id="PTHR43768">
    <property type="entry name" value="TREHALOSE 6-PHOSPHATE PHOSPHATASE"/>
    <property type="match status" value="1"/>
</dbReference>
<proteinExistence type="inferred from homology"/>
<dbReference type="InterPro" id="IPR003337">
    <property type="entry name" value="Trehalose_PPase"/>
</dbReference>
<keyword evidence="3 4" id="KW-0378">Hydrolase</keyword>
<dbReference type="EMBL" id="JBHTBX010000006">
    <property type="protein sequence ID" value="MFC7435050.1"/>
    <property type="molecule type" value="Genomic_DNA"/>
</dbReference>
<dbReference type="InterPro" id="IPR006379">
    <property type="entry name" value="HAD-SF_hydro_IIB"/>
</dbReference>
<comment type="catalytic activity">
    <reaction evidence="4">
        <text>alpha,alpha-trehalose 6-phosphate + H2O = alpha,alpha-trehalose + phosphate</text>
        <dbReference type="Rhea" id="RHEA:23420"/>
        <dbReference type="ChEBI" id="CHEBI:15377"/>
        <dbReference type="ChEBI" id="CHEBI:16551"/>
        <dbReference type="ChEBI" id="CHEBI:43474"/>
        <dbReference type="ChEBI" id="CHEBI:58429"/>
        <dbReference type="EC" id="3.1.3.12"/>
    </reaction>
</comment>
<reference evidence="6" key="1">
    <citation type="journal article" date="2019" name="Int. J. Syst. Evol. Microbiol.">
        <title>The Global Catalogue of Microorganisms (GCM) 10K type strain sequencing project: providing services to taxonomists for standard genome sequencing and annotation.</title>
        <authorList>
            <consortium name="The Broad Institute Genomics Platform"/>
            <consortium name="The Broad Institute Genome Sequencing Center for Infectious Disease"/>
            <person name="Wu L."/>
            <person name="Ma J."/>
        </authorList>
    </citation>
    <scope>NUCLEOTIDE SEQUENCE [LARGE SCALE GENOMIC DNA]</scope>
    <source>
        <strain evidence="6">CCUG 54518</strain>
    </source>
</reference>
<keyword evidence="6" id="KW-1185">Reference proteome</keyword>
<dbReference type="Pfam" id="PF02358">
    <property type="entry name" value="Trehalose_PPase"/>
    <property type="match status" value="1"/>
</dbReference>
<dbReference type="InterPro" id="IPR044651">
    <property type="entry name" value="OTSB-like"/>
</dbReference>
<evidence type="ECO:0000313" key="6">
    <source>
        <dbReference type="Proteomes" id="UP001596495"/>
    </source>
</evidence>